<dbReference type="AlphaFoldDB" id="X0UUE1"/>
<organism evidence="1">
    <name type="scientific">marine sediment metagenome</name>
    <dbReference type="NCBI Taxonomy" id="412755"/>
    <lineage>
        <taxon>unclassified sequences</taxon>
        <taxon>metagenomes</taxon>
        <taxon>ecological metagenomes</taxon>
    </lineage>
</organism>
<name>X0UUE1_9ZZZZ</name>
<comment type="caution">
    <text evidence="1">The sequence shown here is derived from an EMBL/GenBank/DDBJ whole genome shotgun (WGS) entry which is preliminary data.</text>
</comment>
<accession>X0UUE1</accession>
<evidence type="ECO:0000313" key="1">
    <source>
        <dbReference type="EMBL" id="GAF92065.1"/>
    </source>
</evidence>
<proteinExistence type="predicted"/>
<sequence length="184" mass="20525">MDLDKLLRSPEQTEDRMFAVAAIVEGSATVLMTRYATRALHSGEYDLAELVEVAQSEMERSKVFLEAPPYFTTLMANYLCGMTFLLRGNLMALAGDAESKGVGEDFLAAAKDPPRSSEQILHPEKYWDPKERDEPITVKDEDVEGLLRQPGVHVVHKNTVGELLCALLAFPEDRQFDPNLAIMP</sequence>
<feature type="non-terminal residue" evidence="1">
    <location>
        <position position="184"/>
    </location>
</feature>
<reference evidence="1" key="1">
    <citation type="journal article" date="2014" name="Front. Microbiol.">
        <title>High frequency of phylogenetically diverse reductive dehalogenase-homologous genes in deep subseafloor sedimentary metagenomes.</title>
        <authorList>
            <person name="Kawai M."/>
            <person name="Futagami T."/>
            <person name="Toyoda A."/>
            <person name="Takaki Y."/>
            <person name="Nishi S."/>
            <person name="Hori S."/>
            <person name="Arai W."/>
            <person name="Tsubouchi T."/>
            <person name="Morono Y."/>
            <person name="Uchiyama I."/>
            <person name="Ito T."/>
            <person name="Fujiyama A."/>
            <person name="Inagaki F."/>
            <person name="Takami H."/>
        </authorList>
    </citation>
    <scope>NUCLEOTIDE SEQUENCE</scope>
    <source>
        <strain evidence="1">Expedition CK06-06</strain>
    </source>
</reference>
<dbReference type="EMBL" id="BARS01012969">
    <property type="protein sequence ID" value="GAF92065.1"/>
    <property type="molecule type" value="Genomic_DNA"/>
</dbReference>
<gene>
    <name evidence="1" type="ORF">S01H1_22811</name>
</gene>
<protein>
    <submittedName>
        <fullName evidence="1">Uncharacterized protein</fullName>
    </submittedName>
</protein>